<sequence>MSSSNALAPTAHDFWEVLPKWQYVSGRTIGAYNVFWKYPPGFKDDIMPKVFQCPILLDRITERFQQILNSGQFNIDEITLLFRRTGFHISVPGNACGIDPDYRGNSMCGHNVDSPSQTYSLCFLLLTMLDEIYQIASIWENHPDTGIEETDQNEKWLTLTRSRESKPFRLWGVKDSDFHTCGYVYARDWEEAREAANQFYPEKCQRVEPEPYWSTEPRPFVAIPKRRYTVLVFTKNGEMQSKTIDTFTRELAISEAKKSLDPNCILDVRVDNCEEI</sequence>
<dbReference type="Proteomes" id="UP000315689">
    <property type="component" value="Unassembled WGS sequence"/>
</dbReference>
<evidence type="ECO:0000313" key="1">
    <source>
        <dbReference type="EMBL" id="TSC92632.1"/>
    </source>
</evidence>
<accession>A0A554LIF1</accession>
<reference evidence="1 2" key="1">
    <citation type="submission" date="2017-07" db="EMBL/GenBank/DDBJ databases">
        <title>Mechanisms for carbon and nitrogen cycling indicate functional differentiation within the Candidate Phyla Radiation.</title>
        <authorList>
            <person name="Danczak R.E."/>
            <person name="Johnston M.D."/>
            <person name="Kenah C."/>
            <person name="Slattery M."/>
            <person name="Wrighton K.C."/>
            <person name="Wilkins M.J."/>
        </authorList>
    </citation>
    <scope>NUCLEOTIDE SEQUENCE [LARGE SCALE GENOMIC DNA]</scope>
    <source>
        <strain evidence="1">Licking1014_7</strain>
    </source>
</reference>
<evidence type="ECO:0000313" key="2">
    <source>
        <dbReference type="Proteomes" id="UP000315689"/>
    </source>
</evidence>
<dbReference type="EMBL" id="VMGK01000018">
    <property type="protein sequence ID" value="TSC92632.1"/>
    <property type="molecule type" value="Genomic_DNA"/>
</dbReference>
<name>A0A554LIF1_9BACT</name>
<comment type="caution">
    <text evidence="1">The sequence shown here is derived from an EMBL/GenBank/DDBJ whole genome shotgun (WGS) entry which is preliminary data.</text>
</comment>
<dbReference type="AlphaFoldDB" id="A0A554LIF1"/>
<proteinExistence type="predicted"/>
<protein>
    <submittedName>
        <fullName evidence="1">Uncharacterized protein</fullName>
    </submittedName>
</protein>
<organism evidence="1 2">
    <name type="scientific">Candidatus Berkelbacteria bacterium Licking1014_7</name>
    <dbReference type="NCBI Taxonomy" id="2017147"/>
    <lineage>
        <taxon>Bacteria</taxon>
        <taxon>Candidatus Berkelbacteria</taxon>
    </lineage>
</organism>
<gene>
    <name evidence="1" type="ORF">CEN89_562</name>
</gene>